<dbReference type="SUPFAM" id="SSF54862">
    <property type="entry name" value="4Fe-4S ferredoxins"/>
    <property type="match status" value="1"/>
</dbReference>
<reference evidence="7 8" key="1">
    <citation type="journal article" date="2011" name="J. Bacteriol.">
        <title>Genome sequence of the mercury-methylating strain Desulfovibrio desulfuricans ND132.</title>
        <authorList>
            <person name="Brown S.D."/>
            <person name="Gilmour C.C."/>
            <person name="Kucken A.M."/>
            <person name="Wall J.D."/>
            <person name="Elias D.A."/>
            <person name="Brandt C.C."/>
            <person name="Podar M."/>
            <person name="Chertkov O."/>
            <person name="Held B."/>
            <person name="Bruce D.C."/>
            <person name="Detter J.C."/>
            <person name="Tapia R."/>
            <person name="Han C.S."/>
            <person name="Goodwin L.A."/>
            <person name="Cheng J.F."/>
            <person name="Pitluck S."/>
            <person name="Woyke T."/>
            <person name="Mikhailova N."/>
            <person name="Ivanova N.N."/>
            <person name="Han J."/>
            <person name="Lucas S."/>
            <person name="Lapidus A.L."/>
            <person name="Land M.L."/>
            <person name="Hauser L.J."/>
            <person name="Palumbo A.V."/>
        </authorList>
    </citation>
    <scope>NUCLEOTIDE SEQUENCE [LARGE SCALE GENOMIC DNA]</scope>
    <source>
        <strain evidence="7 8">ND132</strain>
    </source>
</reference>
<evidence type="ECO:0000313" key="8">
    <source>
        <dbReference type="Proteomes" id="UP000007845"/>
    </source>
</evidence>
<dbReference type="InterPro" id="IPR017896">
    <property type="entry name" value="4Fe4S_Fe-S-bd"/>
</dbReference>
<dbReference type="Pfam" id="PF00037">
    <property type="entry name" value="Fer4"/>
    <property type="match status" value="2"/>
</dbReference>
<dbReference type="GO" id="GO:0051539">
    <property type="term" value="F:4 iron, 4 sulfur cluster binding"/>
    <property type="evidence" value="ECO:0007669"/>
    <property type="project" value="UniProtKB-KW"/>
</dbReference>
<dbReference type="PROSITE" id="PS51379">
    <property type="entry name" value="4FE4S_FER_2"/>
    <property type="match status" value="2"/>
</dbReference>
<feature type="domain" description="4Fe-4S ferredoxin-type" evidence="6">
    <location>
        <begin position="214"/>
        <end position="243"/>
    </location>
</feature>
<evidence type="ECO:0000313" key="7">
    <source>
        <dbReference type="EMBL" id="EGB14048.1"/>
    </source>
</evidence>
<keyword evidence="3" id="KW-0408">Iron</keyword>
<dbReference type="PANTHER" id="PTHR43687">
    <property type="entry name" value="ADENYLYLSULFATE REDUCTASE, BETA SUBUNIT"/>
    <property type="match status" value="1"/>
</dbReference>
<dbReference type="AlphaFoldDB" id="F0JHI8"/>
<name>F0JHI8_9BACT</name>
<dbReference type="GO" id="GO:0046872">
    <property type="term" value="F:metal ion binding"/>
    <property type="evidence" value="ECO:0007669"/>
    <property type="project" value="UniProtKB-KW"/>
</dbReference>
<protein>
    <submittedName>
        <fullName evidence="7">4Fe-4S ferredoxin iron-sulfur binding domain protein</fullName>
    </submittedName>
</protein>
<proteinExistence type="predicted"/>
<dbReference type="InterPro" id="IPR017900">
    <property type="entry name" value="4Fe4S_Fe_S_CS"/>
</dbReference>
<dbReference type="Gene3D" id="3.40.50.360">
    <property type="match status" value="1"/>
</dbReference>
<dbReference type="PROSITE" id="PS50902">
    <property type="entry name" value="FLAVODOXIN_LIKE"/>
    <property type="match status" value="1"/>
</dbReference>
<dbReference type="PANTHER" id="PTHR43687:SF1">
    <property type="entry name" value="FERREDOXIN III"/>
    <property type="match status" value="1"/>
</dbReference>
<sequence>MRIQSLKLAYFSPTGTTASVVRAMARGLDYAVAEEVDITLPEARQQPLQAAADDLLVVATPVYGGRIPMLLEPWLRSLRLDRTPVACVVMFGNRAFEDALIELTDLVMAQGGVVVGGAAFIGEHSFSNEAYPVAVARPDAEDLHLAETFGRKVREILDGLASVDEAAEPAIPGDRPYKERKKGGPVDFIAVGDSCVQCGTCAEHCPVGAISADDYTKTDAEKCIKCCACIKVCPENARTTKPGSPIEGFAKWLNENCGERKEPVYFF</sequence>
<keyword evidence="4" id="KW-0411">Iron-sulfur</keyword>
<dbReference type="eggNOG" id="COG2768">
    <property type="taxonomic scope" value="Bacteria"/>
</dbReference>
<dbReference type="EMBL" id="CP003220">
    <property type="protein sequence ID" value="EGB14048.1"/>
    <property type="molecule type" value="Genomic_DNA"/>
</dbReference>
<dbReference type="STRING" id="641491.DND132_0833"/>
<accession>F0JHI8</accession>
<dbReference type="InterPro" id="IPR008254">
    <property type="entry name" value="Flavodoxin/NO_synth"/>
</dbReference>
<dbReference type="HOGENOM" id="CLU_069541_0_0_7"/>
<evidence type="ECO:0000259" key="6">
    <source>
        <dbReference type="PROSITE" id="PS51379"/>
    </source>
</evidence>
<keyword evidence="8" id="KW-1185">Reference proteome</keyword>
<feature type="domain" description="Flavodoxin-like" evidence="5">
    <location>
        <begin position="6"/>
        <end position="154"/>
    </location>
</feature>
<feature type="domain" description="4Fe-4S ferredoxin-type" evidence="6">
    <location>
        <begin position="184"/>
        <end position="213"/>
    </location>
</feature>
<evidence type="ECO:0000256" key="4">
    <source>
        <dbReference type="ARBA" id="ARBA00023014"/>
    </source>
</evidence>
<keyword evidence="1" id="KW-0004">4Fe-4S</keyword>
<evidence type="ECO:0000256" key="2">
    <source>
        <dbReference type="ARBA" id="ARBA00022723"/>
    </source>
</evidence>
<dbReference type="RefSeq" id="WP_014321476.1">
    <property type="nucleotide sequence ID" value="NC_016803.1"/>
</dbReference>
<dbReference type="OrthoDB" id="9798098at2"/>
<dbReference type="Proteomes" id="UP000007845">
    <property type="component" value="Chromosome"/>
</dbReference>
<evidence type="ECO:0000256" key="1">
    <source>
        <dbReference type="ARBA" id="ARBA00022485"/>
    </source>
</evidence>
<dbReference type="InterPro" id="IPR050572">
    <property type="entry name" value="Fe-S_Ferredoxin"/>
</dbReference>
<dbReference type="NCBIfam" id="NF038196">
    <property type="entry name" value="ferrodoxin_EFR1"/>
    <property type="match status" value="1"/>
</dbReference>
<keyword evidence="2" id="KW-0479">Metal-binding</keyword>
<dbReference type="PROSITE" id="PS00198">
    <property type="entry name" value="4FE4S_FER_1"/>
    <property type="match status" value="1"/>
</dbReference>
<gene>
    <name evidence="7" type="ORF">DND132_0833</name>
</gene>
<dbReference type="InterPro" id="IPR029039">
    <property type="entry name" value="Flavoprotein-like_sf"/>
</dbReference>
<evidence type="ECO:0000256" key="3">
    <source>
        <dbReference type="ARBA" id="ARBA00023004"/>
    </source>
</evidence>
<dbReference type="SUPFAM" id="SSF52218">
    <property type="entry name" value="Flavoproteins"/>
    <property type="match status" value="1"/>
</dbReference>
<dbReference type="InterPro" id="IPR047964">
    <property type="entry name" value="EFR1-like"/>
</dbReference>
<dbReference type="GO" id="GO:0010181">
    <property type="term" value="F:FMN binding"/>
    <property type="evidence" value="ECO:0007669"/>
    <property type="project" value="InterPro"/>
</dbReference>
<dbReference type="KEGG" id="ddn:DND132_0833"/>
<organism evidence="7 8">
    <name type="scientific">Pseudodesulfovibrio mercurii</name>
    <dbReference type="NCBI Taxonomy" id="641491"/>
    <lineage>
        <taxon>Bacteria</taxon>
        <taxon>Pseudomonadati</taxon>
        <taxon>Thermodesulfobacteriota</taxon>
        <taxon>Desulfovibrionia</taxon>
        <taxon>Desulfovibrionales</taxon>
        <taxon>Desulfovibrionaceae</taxon>
    </lineage>
</organism>
<evidence type="ECO:0000259" key="5">
    <source>
        <dbReference type="PROSITE" id="PS50902"/>
    </source>
</evidence>
<dbReference type="SMR" id="F0JHI8"/>
<dbReference type="Gene3D" id="3.30.70.20">
    <property type="match status" value="2"/>
</dbReference>